<dbReference type="AlphaFoldDB" id="A0A5D5AP15"/>
<keyword evidence="2" id="KW-0812">Transmembrane</keyword>
<dbReference type="SUPFAM" id="SSF160113">
    <property type="entry name" value="YegP-like"/>
    <property type="match status" value="12"/>
</dbReference>
<dbReference type="Pfam" id="PF23600">
    <property type="entry name" value="CdpA_N"/>
    <property type="match status" value="1"/>
</dbReference>
<evidence type="ECO:0000313" key="5">
    <source>
        <dbReference type="EMBL" id="TYT61200.1"/>
    </source>
</evidence>
<reference evidence="5 6" key="1">
    <citation type="submission" date="2019-08" db="EMBL/GenBank/DDBJ databases">
        <title>Archaea genome.</title>
        <authorList>
            <person name="Kajale S."/>
            <person name="Shouche Y."/>
            <person name="Deshpande N."/>
            <person name="Sharma A."/>
        </authorList>
    </citation>
    <scope>NUCLEOTIDE SEQUENCE [LARGE SCALE GENOMIC DNA]</scope>
    <source>
        <strain evidence="5 6">ESP3B_9</strain>
    </source>
</reference>
<name>A0A5D5AP15_9EURY</name>
<feature type="region of interest" description="Disordered" evidence="1">
    <location>
        <begin position="477"/>
        <end position="512"/>
    </location>
</feature>
<feature type="domain" description="DUF1508" evidence="3">
    <location>
        <begin position="571"/>
        <end position="616"/>
    </location>
</feature>
<evidence type="ECO:0000256" key="1">
    <source>
        <dbReference type="SAM" id="MobiDB-lite"/>
    </source>
</evidence>
<sequence length="967" mass="107658">MTSRLKIHQNLFRLYEHYVGEPDSSSDVYGYWLFILGYLVAAAGVLVFVVSYAGDTGSYYLIRISTVIAGTGGSIGLFGLVLMLPVRKRAIQASVVGLVIALAGVVFSAAAYPYHWRGHGMDLTVEGIVITSIGVGTLGGVALLVPVVTGQRGMFVEEEGQTEDPPILTGDTLEGAQFAVFRDEEGDWRWHVLHLEALAGSVESAVTRPEATEGIERVKSQISSAGLMELTTSAFRLYEDRDGTWQWTLAREDGSVVGTCSREFDQRDDAEESVSFLKDRGPDADVIEIEGAAFTYVEERDRWYWRLIDDERTPLATGETGHRSQERAEDAARTFAQRFERARVLDVDGVGAELYERNDTWSWRLVDSEDDVLATASKEFDARRDAEAAVEALLPEFGSASITVAGEPKHELYQTGEQWQFRLVDETERVVARNPDALEEYTEAKRRTEQFTDGAYVADVVQIEDAEYEVYPADGGQELTYDETDDLPATTDGKEATADGGVVVEEGDDEEKPEWNWRLVTDDREVVAASNEPHTDPETAATAIERVRQQASEADLIEFENAAFQVYEADSGEWRWRLIDEDGTVLADSGTEHTTRTEASQAMMTLKEQAPEAELLEIETAAFELFVDDNDEWGWRLIDEAGKLVAEDPATHPTREAARAAMDRLLEHLDSAVRTMDAPIFQPYVDEDWHWRFVLPDGEIIAVDAEAYPTRDDLADQLGDVREAAASAKQYMIGEVTAQLYGTDEWRFRLLDRDRETIADSSDSYADREATREAVTTITDHAEDAPVFTIEDAVIRLESADDWTWTLVDREREAIGRAAEPVASKADLTSQVETVRQLAPRAGRVDFDVASFELVAGEDDRWHWRLIDENGRSVASGSETYATPEAAREAVGDVRGLIEAASILEIDSVSFELHAAEDDDGWLWHLIDEHGTTMAESSQVYENRTDAREAMNSVKAQAPDGWITFTD</sequence>
<feature type="domain" description="DUF1508" evidence="3">
    <location>
        <begin position="744"/>
        <end position="787"/>
    </location>
</feature>
<feature type="domain" description="Cell division protein A N-terminal" evidence="4">
    <location>
        <begin position="10"/>
        <end position="153"/>
    </location>
</feature>
<dbReference type="Proteomes" id="UP000324104">
    <property type="component" value="Unassembled WGS sequence"/>
</dbReference>
<feature type="domain" description="DUF1508" evidence="3">
    <location>
        <begin position="919"/>
        <end position="960"/>
    </location>
</feature>
<protein>
    <submittedName>
        <fullName evidence="5">DUF1508 domain-containing protein</fullName>
    </submittedName>
</protein>
<dbReference type="Gene3D" id="3.30.160.160">
    <property type="entry name" value="YegP-like"/>
    <property type="match status" value="1"/>
</dbReference>
<dbReference type="InterPro" id="IPR010879">
    <property type="entry name" value="DUF1508"/>
</dbReference>
<feature type="domain" description="DUF1508" evidence="3">
    <location>
        <begin position="859"/>
        <end position="901"/>
    </location>
</feature>
<dbReference type="Gene3D" id="2.30.29.80">
    <property type="match status" value="6"/>
</dbReference>
<comment type="caution">
    <text evidence="5">The sequence shown here is derived from an EMBL/GenBank/DDBJ whole genome shotgun (WGS) entry which is preliminary data.</text>
</comment>
<dbReference type="EMBL" id="VTAW01000021">
    <property type="protein sequence ID" value="TYT61200.1"/>
    <property type="molecule type" value="Genomic_DNA"/>
</dbReference>
<evidence type="ECO:0000259" key="4">
    <source>
        <dbReference type="Pfam" id="PF23600"/>
    </source>
</evidence>
<dbReference type="Pfam" id="PF07411">
    <property type="entry name" value="DUF1508"/>
    <property type="match status" value="5"/>
</dbReference>
<dbReference type="InterPro" id="IPR055563">
    <property type="entry name" value="CdpA_N"/>
</dbReference>
<keyword evidence="6" id="KW-1185">Reference proteome</keyword>
<feature type="transmembrane region" description="Helical" evidence="2">
    <location>
        <begin position="31"/>
        <end position="54"/>
    </location>
</feature>
<dbReference type="RefSeq" id="WP_149082285.1">
    <property type="nucleotide sequence ID" value="NZ_VTAW01000021.1"/>
</dbReference>
<accession>A0A5D5AP15</accession>
<keyword evidence="2" id="KW-0472">Membrane</keyword>
<evidence type="ECO:0000313" key="6">
    <source>
        <dbReference type="Proteomes" id="UP000324104"/>
    </source>
</evidence>
<feature type="transmembrane region" description="Helical" evidence="2">
    <location>
        <begin position="95"/>
        <end position="115"/>
    </location>
</feature>
<evidence type="ECO:0000259" key="3">
    <source>
        <dbReference type="Pfam" id="PF07411"/>
    </source>
</evidence>
<organism evidence="5 6">
    <name type="scientific">Natrialba swarupiae</name>
    <dbReference type="NCBI Taxonomy" id="2448032"/>
    <lineage>
        <taxon>Archaea</taxon>
        <taxon>Methanobacteriati</taxon>
        <taxon>Methanobacteriota</taxon>
        <taxon>Stenosarchaea group</taxon>
        <taxon>Halobacteria</taxon>
        <taxon>Halobacteriales</taxon>
        <taxon>Natrialbaceae</taxon>
        <taxon>Natrialba</taxon>
    </lineage>
</organism>
<dbReference type="InterPro" id="IPR036913">
    <property type="entry name" value="YegP-like_sf"/>
</dbReference>
<feature type="transmembrane region" description="Helical" evidence="2">
    <location>
        <begin position="60"/>
        <end position="83"/>
    </location>
</feature>
<evidence type="ECO:0000256" key="2">
    <source>
        <dbReference type="SAM" id="Phobius"/>
    </source>
</evidence>
<feature type="domain" description="DUF1508" evidence="3">
    <location>
        <begin position="514"/>
        <end position="558"/>
    </location>
</feature>
<proteinExistence type="predicted"/>
<keyword evidence="2" id="KW-1133">Transmembrane helix</keyword>
<feature type="transmembrane region" description="Helical" evidence="2">
    <location>
        <begin position="127"/>
        <end position="148"/>
    </location>
</feature>
<gene>
    <name evidence="5" type="ORF">FYC77_14870</name>
</gene>